<dbReference type="Proteomes" id="UP000193380">
    <property type="component" value="Unassembled WGS sequence"/>
</dbReference>
<gene>
    <name evidence="5" type="ORF">GSONMT00043676001</name>
</gene>
<evidence type="ECO:0000256" key="2">
    <source>
        <dbReference type="ARBA" id="ARBA00024195"/>
    </source>
</evidence>
<feature type="chain" id="PRO_5001590537" description="Peptidase S1 domain-containing protein" evidence="3">
    <location>
        <begin position="22"/>
        <end position="137"/>
    </location>
</feature>
<name>A0A060X0W9_ONCMY</name>
<dbReference type="EMBL" id="FR904862">
    <property type="protein sequence ID" value="CDQ72887.1"/>
    <property type="molecule type" value="Genomic_DNA"/>
</dbReference>
<dbReference type="PROSITE" id="PS50240">
    <property type="entry name" value="TRYPSIN_DOM"/>
    <property type="match status" value="1"/>
</dbReference>
<dbReference type="AlphaFoldDB" id="A0A060X0W9"/>
<keyword evidence="3" id="KW-0732">Signal</keyword>
<dbReference type="FunFam" id="2.40.10.10:FF:000002">
    <property type="entry name" value="Transmembrane protease serine"/>
    <property type="match status" value="1"/>
</dbReference>
<dbReference type="SUPFAM" id="SSF50494">
    <property type="entry name" value="Trypsin-like serine proteases"/>
    <property type="match status" value="1"/>
</dbReference>
<dbReference type="InterPro" id="IPR001254">
    <property type="entry name" value="Trypsin_dom"/>
</dbReference>
<reference evidence="5" key="1">
    <citation type="journal article" date="2014" name="Nat. Commun.">
        <title>The rainbow trout genome provides novel insights into evolution after whole-genome duplication in vertebrates.</title>
        <authorList>
            <person name="Berthelot C."/>
            <person name="Brunet F."/>
            <person name="Chalopin D."/>
            <person name="Juanchich A."/>
            <person name="Bernard M."/>
            <person name="Noel B."/>
            <person name="Bento P."/>
            <person name="Da Silva C."/>
            <person name="Labadie K."/>
            <person name="Alberti A."/>
            <person name="Aury J.M."/>
            <person name="Louis A."/>
            <person name="Dehais P."/>
            <person name="Bardou P."/>
            <person name="Montfort J."/>
            <person name="Klopp C."/>
            <person name="Cabau C."/>
            <person name="Gaspin C."/>
            <person name="Thorgaard G.H."/>
            <person name="Boussaha M."/>
            <person name="Quillet E."/>
            <person name="Guyomard R."/>
            <person name="Galiana D."/>
            <person name="Bobe J."/>
            <person name="Volff J.N."/>
            <person name="Genet C."/>
            <person name="Wincker P."/>
            <person name="Jaillon O."/>
            <person name="Roest Crollius H."/>
            <person name="Guiguen Y."/>
        </authorList>
    </citation>
    <scope>NUCLEOTIDE SEQUENCE [LARGE SCALE GENOMIC DNA]</scope>
</reference>
<keyword evidence="1" id="KW-1015">Disulfide bond</keyword>
<dbReference type="CDD" id="cd00190">
    <property type="entry name" value="Tryp_SPc"/>
    <property type="match status" value="1"/>
</dbReference>
<comment type="similarity">
    <text evidence="2">Belongs to the peptidase S1 family. CLIP subfamily.</text>
</comment>
<dbReference type="GO" id="GO:0004252">
    <property type="term" value="F:serine-type endopeptidase activity"/>
    <property type="evidence" value="ECO:0007669"/>
    <property type="project" value="InterPro"/>
</dbReference>
<dbReference type="PANTHER" id="PTHR24252">
    <property type="entry name" value="ACROSIN-RELATED"/>
    <property type="match status" value="1"/>
</dbReference>
<accession>A0A060X0W9</accession>
<evidence type="ECO:0000259" key="4">
    <source>
        <dbReference type="PROSITE" id="PS50240"/>
    </source>
</evidence>
<organism evidence="5 6">
    <name type="scientific">Oncorhynchus mykiss</name>
    <name type="common">Rainbow trout</name>
    <name type="synonym">Salmo gairdneri</name>
    <dbReference type="NCBI Taxonomy" id="8022"/>
    <lineage>
        <taxon>Eukaryota</taxon>
        <taxon>Metazoa</taxon>
        <taxon>Chordata</taxon>
        <taxon>Craniata</taxon>
        <taxon>Vertebrata</taxon>
        <taxon>Euteleostomi</taxon>
        <taxon>Actinopterygii</taxon>
        <taxon>Neopterygii</taxon>
        <taxon>Teleostei</taxon>
        <taxon>Protacanthopterygii</taxon>
        <taxon>Salmoniformes</taxon>
        <taxon>Salmonidae</taxon>
        <taxon>Salmoninae</taxon>
        <taxon>Oncorhynchus</taxon>
    </lineage>
</organism>
<dbReference type="PaxDb" id="8022-A0A060X0W9"/>
<sequence length="137" mass="15200">MPKARSLEQVPWASFFWWTLADVLQEANVPIINDAVCNAPDYYDNQITTSMFCAGFEKGGTDACQGDSGGPFVAEDSLSKASRYRLLGVVSWGTGCAMAKKPGVYTRVSRFLPWISSAMRTYHNSPGVHKMARTWEH</sequence>
<dbReference type="GO" id="GO:0006508">
    <property type="term" value="P:proteolysis"/>
    <property type="evidence" value="ECO:0007669"/>
    <property type="project" value="InterPro"/>
</dbReference>
<dbReference type="SMART" id="SM00020">
    <property type="entry name" value="Tryp_SPc"/>
    <property type="match status" value="1"/>
</dbReference>
<dbReference type="InterPro" id="IPR043504">
    <property type="entry name" value="Peptidase_S1_PA_chymotrypsin"/>
</dbReference>
<proteinExistence type="inferred from homology"/>
<dbReference type="InterPro" id="IPR009003">
    <property type="entry name" value="Peptidase_S1_PA"/>
</dbReference>
<dbReference type="Gene3D" id="2.40.10.10">
    <property type="entry name" value="Trypsin-like serine proteases"/>
    <property type="match status" value="1"/>
</dbReference>
<dbReference type="InterPro" id="IPR033116">
    <property type="entry name" value="TRYPSIN_SER"/>
</dbReference>
<dbReference type="Pfam" id="PF00089">
    <property type="entry name" value="Trypsin"/>
    <property type="match status" value="1"/>
</dbReference>
<dbReference type="PROSITE" id="PS00135">
    <property type="entry name" value="TRYPSIN_SER"/>
    <property type="match status" value="1"/>
</dbReference>
<reference evidence="5" key="2">
    <citation type="submission" date="2014-03" db="EMBL/GenBank/DDBJ databases">
        <authorList>
            <person name="Genoscope - CEA"/>
        </authorList>
    </citation>
    <scope>NUCLEOTIDE SEQUENCE</scope>
</reference>
<evidence type="ECO:0000313" key="5">
    <source>
        <dbReference type="EMBL" id="CDQ72887.1"/>
    </source>
</evidence>
<dbReference type="PANTHER" id="PTHR24252:SF7">
    <property type="entry name" value="HYALIN"/>
    <property type="match status" value="1"/>
</dbReference>
<feature type="signal peptide" evidence="3">
    <location>
        <begin position="1"/>
        <end position="21"/>
    </location>
</feature>
<feature type="domain" description="Peptidase S1" evidence="4">
    <location>
        <begin position="1"/>
        <end position="120"/>
    </location>
</feature>
<dbReference type="STRING" id="8022.A0A060X0W9"/>
<evidence type="ECO:0000256" key="1">
    <source>
        <dbReference type="ARBA" id="ARBA00023157"/>
    </source>
</evidence>
<evidence type="ECO:0000313" key="6">
    <source>
        <dbReference type="Proteomes" id="UP000193380"/>
    </source>
</evidence>
<protein>
    <recommendedName>
        <fullName evidence="4">Peptidase S1 domain-containing protein</fullName>
    </recommendedName>
</protein>
<evidence type="ECO:0000256" key="3">
    <source>
        <dbReference type="SAM" id="SignalP"/>
    </source>
</evidence>